<feature type="compositionally biased region" description="Basic residues" evidence="1">
    <location>
        <begin position="15"/>
        <end position="27"/>
    </location>
</feature>
<evidence type="ECO:0000313" key="2">
    <source>
        <dbReference type="EMBL" id="KAG0272468.1"/>
    </source>
</evidence>
<organism evidence="2 3">
    <name type="scientific">Linnemannia exigua</name>
    <dbReference type="NCBI Taxonomy" id="604196"/>
    <lineage>
        <taxon>Eukaryota</taxon>
        <taxon>Fungi</taxon>
        <taxon>Fungi incertae sedis</taxon>
        <taxon>Mucoromycota</taxon>
        <taxon>Mortierellomycotina</taxon>
        <taxon>Mortierellomycetes</taxon>
        <taxon>Mortierellales</taxon>
        <taxon>Mortierellaceae</taxon>
        <taxon>Linnemannia</taxon>
    </lineage>
</organism>
<dbReference type="Proteomes" id="UP001194580">
    <property type="component" value="Unassembled WGS sequence"/>
</dbReference>
<evidence type="ECO:0000313" key="3">
    <source>
        <dbReference type="Proteomes" id="UP001194580"/>
    </source>
</evidence>
<evidence type="ECO:0000256" key="1">
    <source>
        <dbReference type="SAM" id="MobiDB-lite"/>
    </source>
</evidence>
<accession>A0AAD4D9N4</accession>
<dbReference type="AlphaFoldDB" id="A0AAD4D9N4"/>
<protein>
    <submittedName>
        <fullName evidence="2">Uncharacterized protein</fullName>
    </submittedName>
</protein>
<name>A0AAD4D9N4_9FUNG</name>
<reference evidence="2" key="1">
    <citation type="journal article" date="2020" name="Fungal Divers.">
        <title>Resolving the Mortierellaceae phylogeny through synthesis of multi-gene phylogenetics and phylogenomics.</title>
        <authorList>
            <person name="Vandepol N."/>
            <person name="Liber J."/>
            <person name="Desiro A."/>
            <person name="Na H."/>
            <person name="Kennedy M."/>
            <person name="Barry K."/>
            <person name="Grigoriev I.V."/>
            <person name="Miller A.N."/>
            <person name="O'Donnell K."/>
            <person name="Stajich J.E."/>
            <person name="Bonito G."/>
        </authorList>
    </citation>
    <scope>NUCLEOTIDE SEQUENCE</scope>
    <source>
        <strain evidence="2">NRRL 28262</strain>
    </source>
</reference>
<dbReference type="EMBL" id="JAAAIL010000921">
    <property type="protein sequence ID" value="KAG0272468.1"/>
    <property type="molecule type" value="Genomic_DNA"/>
</dbReference>
<comment type="caution">
    <text evidence="2">The sequence shown here is derived from an EMBL/GenBank/DDBJ whole genome shotgun (WGS) entry which is preliminary data.</text>
</comment>
<feature type="region of interest" description="Disordered" evidence="1">
    <location>
        <begin position="1"/>
        <end position="53"/>
    </location>
</feature>
<gene>
    <name evidence="2" type="ORF">BGZ95_011792</name>
</gene>
<sequence>MSSSSQPNGDDSPKRTSRLGIRRHVKQFFKGEPKKDSSAASPPTTANDAANKQRLNPLRVDIFPFFSPEPKFRLRHPFRIIVIFSRFPST</sequence>
<proteinExistence type="predicted"/>
<keyword evidence="3" id="KW-1185">Reference proteome</keyword>
<feature type="compositionally biased region" description="Polar residues" evidence="1">
    <location>
        <begin position="38"/>
        <end position="53"/>
    </location>
</feature>